<comment type="pathway">
    <text evidence="2 10">Cofactor biosynthesis; NAD(+) biosynthesis; deamido-NAD(+) from nicotinate D-ribonucleotide: step 1/1.</text>
</comment>
<keyword evidence="6 10" id="KW-0547">Nucleotide-binding</keyword>
<gene>
    <name evidence="10" type="primary">nadD</name>
    <name evidence="12" type="ORF">K8V30_09480</name>
</gene>
<dbReference type="NCBIfam" id="TIGR00125">
    <property type="entry name" value="cyt_tran_rel"/>
    <property type="match status" value="1"/>
</dbReference>
<evidence type="ECO:0000256" key="5">
    <source>
        <dbReference type="ARBA" id="ARBA00022695"/>
    </source>
</evidence>
<comment type="function">
    <text evidence="1 10">Catalyzes the reversible adenylation of nicotinate mononucleotide (NaMN) to nicotinic acid adenine dinucleotide (NaAD).</text>
</comment>
<comment type="similarity">
    <text evidence="10">Belongs to the NadD family.</text>
</comment>
<reference evidence="12" key="2">
    <citation type="submission" date="2021-09" db="EMBL/GenBank/DDBJ databases">
        <authorList>
            <person name="Gilroy R."/>
        </authorList>
    </citation>
    <scope>NUCLEOTIDE SEQUENCE</scope>
    <source>
        <strain evidence="12">CHK160-4876</strain>
    </source>
</reference>
<proteinExistence type="inferred from homology"/>
<dbReference type="InterPro" id="IPR004821">
    <property type="entry name" value="Cyt_trans-like"/>
</dbReference>
<dbReference type="OrthoDB" id="5295945at2"/>
<dbReference type="InterPro" id="IPR005248">
    <property type="entry name" value="NadD/NMNAT"/>
</dbReference>
<dbReference type="HAMAP" id="MF_00244">
    <property type="entry name" value="NaMN_adenylyltr"/>
    <property type="match status" value="1"/>
</dbReference>
<dbReference type="SUPFAM" id="SSF52374">
    <property type="entry name" value="Nucleotidylyl transferase"/>
    <property type="match status" value="1"/>
</dbReference>
<evidence type="ECO:0000313" key="12">
    <source>
        <dbReference type="EMBL" id="HJH11897.1"/>
    </source>
</evidence>
<dbReference type="EMBL" id="DYTV01000128">
    <property type="protein sequence ID" value="HJH11897.1"/>
    <property type="molecule type" value="Genomic_DNA"/>
</dbReference>
<dbReference type="NCBIfam" id="NF000841">
    <property type="entry name" value="PRK00071.1-4"/>
    <property type="match status" value="1"/>
</dbReference>
<dbReference type="GO" id="GO:0004515">
    <property type="term" value="F:nicotinate-nucleotide adenylyltransferase activity"/>
    <property type="evidence" value="ECO:0007669"/>
    <property type="project" value="UniProtKB-UniRule"/>
</dbReference>
<evidence type="ECO:0000256" key="10">
    <source>
        <dbReference type="HAMAP-Rule" id="MF_00244"/>
    </source>
</evidence>
<dbReference type="InterPro" id="IPR014729">
    <property type="entry name" value="Rossmann-like_a/b/a_fold"/>
</dbReference>
<name>A0A921T5V6_9BACL</name>
<keyword evidence="4 10" id="KW-0808">Transferase</keyword>
<dbReference type="AlphaFoldDB" id="A0A921T5V6"/>
<dbReference type="CDD" id="cd02165">
    <property type="entry name" value="NMNAT"/>
    <property type="match status" value="1"/>
</dbReference>
<evidence type="ECO:0000256" key="3">
    <source>
        <dbReference type="ARBA" id="ARBA00022642"/>
    </source>
</evidence>
<evidence type="ECO:0000256" key="8">
    <source>
        <dbReference type="ARBA" id="ARBA00023027"/>
    </source>
</evidence>
<dbReference type="Gene3D" id="3.40.50.620">
    <property type="entry name" value="HUPs"/>
    <property type="match status" value="1"/>
</dbReference>
<evidence type="ECO:0000313" key="13">
    <source>
        <dbReference type="Proteomes" id="UP000700212"/>
    </source>
</evidence>
<evidence type="ECO:0000259" key="11">
    <source>
        <dbReference type="Pfam" id="PF01467"/>
    </source>
</evidence>
<dbReference type="GO" id="GO:0009435">
    <property type="term" value="P:NAD+ biosynthetic process"/>
    <property type="evidence" value="ECO:0007669"/>
    <property type="project" value="UniProtKB-UniRule"/>
</dbReference>
<protein>
    <recommendedName>
        <fullName evidence="10">Probable nicotinate-nucleotide adenylyltransferase</fullName>
        <ecNumber evidence="10">2.7.7.18</ecNumber>
    </recommendedName>
    <alternativeName>
        <fullName evidence="10">Deamido-NAD(+) diphosphorylase</fullName>
    </alternativeName>
    <alternativeName>
        <fullName evidence="10">Deamido-NAD(+) pyrophosphorylase</fullName>
    </alternativeName>
    <alternativeName>
        <fullName evidence="10">Nicotinate mononucleotide adenylyltransferase</fullName>
        <shortName evidence="10">NaMN adenylyltransferase</shortName>
    </alternativeName>
</protein>
<keyword evidence="5 10" id="KW-0548">Nucleotidyltransferase</keyword>
<dbReference type="Proteomes" id="UP000700212">
    <property type="component" value="Unassembled WGS sequence"/>
</dbReference>
<evidence type="ECO:0000256" key="7">
    <source>
        <dbReference type="ARBA" id="ARBA00022840"/>
    </source>
</evidence>
<evidence type="ECO:0000256" key="6">
    <source>
        <dbReference type="ARBA" id="ARBA00022741"/>
    </source>
</evidence>
<dbReference type="RefSeq" id="WP_108307734.1">
    <property type="nucleotide sequence ID" value="NZ_QAFW01000040.1"/>
</dbReference>
<keyword evidence="8 10" id="KW-0520">NAD</keyword>
<evidence type="ECO:0000256" key="2">
    <source>
        <dbReference type="ARBA" id="ARBA00005019"/>
    </source>
</evidence>
<dbReference type="NCBIfam" id="NF000840">
    <property type="entry name" value="PRK00071.1-3"/>
    <property type="match status" value="1"/>
</dbReference>
<evidence type="ECO:0000256" key="9">
    <source>
        <dbReference type="ARBA" id="ARBA00048721"/>
    </source>
</evidence>
<dbReference type="GO" id="GO:0005524">
    <property type="term" value="F:ATP binding"/>
    <property type="evidence" value="ECO:0007669"/>
    <property type="project" value="UniProtKB-KW"/>
</dbReference>
<evidence type="ECO:0000256" key="4">
    <source>
        <dbReference type="ARBA" id="ARBA00022679"/>
    </source>
</evidence>
<reference evidence="12" key="1">
    <citation type="journal article" date="2021" name="PeerJ">
        <title>Extensive microbial diversity within the chicken gut microbiome revealed by metagenomics and culture.</title>
        <authorList>
            <person name="Gilroy R."/>
            <person name="Ravi A."/>
            <person name="Getino M."/>
            <person name="Pursley I."/>
            <person name="Horton D.L."/>
            <person name="Alikhan N.F."/>
            <person name="Baker D."/>
            <person name="Gharbi K."/>
            <person name="Hall N."/>
            <person name="Watson M."/>
            <person name="Adriaenssens E.M."/>
            <person name="Foster-Nyarko E."/>
            <person name="Jarju S."/>
            <person name="Secka A."/>
            <person name="Antonio M."/>
            <person name="Oren A."/>
            <person name="Chaudhuri R.R."/>
            <person name="La Ragione R."/>
            <person name="Hildebrand F."/>
            <person name="Pallen M.J."/>
        </authorList>
    </citation>
    <scope>NUCLEOTIDE SEQUENCE</scope>
    <source>
        <strain evidence="12">CHK160-4876</strain>
    </source>
</reference>
<feature type="domain" description="Cytidyltransferase-like" evidence="11">
    <location>
        <begin position="7"/>
        <end position="163"/>
    </location>
</feature>
<dbReference type="EC" id="2.7.7.18" evidence="10"/>
<dbReference type="NCBIfam" id="TIGR00482">
    <property type="entry name" value="nicotinate (nicotinamide) nucleotide adenylyltransferase"/>
    <property type="match status" value="1"/>
</dbReference>
<sequence length="197" mass="22256">MKKRIGILGGTFNPPHIGHLMMANETLNALSLDEIRFMPNGIPPHKAVTMPVSDKERLNMLEIATAPYPKFTVEPYEINKGGISYTAITMRALKKREPDTSFYFIMGGDMIESLHTWHDIGTLNQLVTFVGFARPHTQAQTIYNVQMIDAPQFDISSTMLRQRFKEGRTVQFLIPEAVAKYVREEGLYGARTTTSCD</sequence>
<dbReference type="Pfam" id="PF01467">
    <property type="entry name" value="CTP_transf_like"/>
    <property type="match status" value="1"/>
</dbReference>
<organism evidence="12 13">
    <name type="scientific">Metalysinibacillus jejuensis</name>
    <dbReference type="NCBI Taxonomy" id="914327"/>
    <lineage>
        <taxon>Bacteria</taxon>
        <taxon>Bacillati</taxon>
        <taxon>Bacillota</taxon>
        <taxon>Bacilli</taxon>
        <taxon>Bacillales</taxon>
        <taxon>Caryophanaceae</taxon>
        <taxon>Metalysinibacillus</taxon>
    </lineage>
</organism>
<dbReference type="PANTHER" id="PTHR39321">
    <property type="entry name" value="NICOTINATE-NUCLEOTIDE ADENYLYLTRANSFERASE-RELATED"/>
    <property type="match status" value="1"/>
</dbReference>
<keyword evidence="7 10" id="KW-0067">ATP-binding</keyword>
<accession>A0A921T5V6</accession>
<evidence type="ECO:0000256" key="1">
    <source>
        <dbReference type="ARBA" id="ARBA00002324"/>
    </source>
</evidence>
<comment type="catalytic activity">
    <reaction evidence="9 10">
        <text>nicotinate beta-D-ribonucleotide + ATP + H(+) = deamido-NAD(+) + diphosphate</text>
        <dbReference type="Rhea" id="RHEA:22860"/>
        <dbReference type="ChEBI" id="CHEBI:15378"/>
        <dbReference type="ChEBI" id="CHEBI:30616"/>
        <dbReference type="ChEBI" id="CHEBI:33019"/>
        <dbReference type="ChEBI" id="CHEBI:57502"/>
        <dbReference type="ChEBI" id="CHEBI:58437"/>
        <dbReference type="EC" id="2.7.7.18"/>
    </reaction>
</comment>
<dbReference type="PANTHER" id="PTHR39321:SF3">
    <property type="entry name" value="PHOSPHOPANTETHEINE ADENYLYLTRANSFERASE"/>
    <property type="match status" value="1"/>
</dbReference>
<comment type="caution">
    <text evidence="12">The sequence shown here is derived from an EMBL/GenBank/DDBJ whole genome shotgun (WGS) entry which is preliminary data.</text>
</comment>
<keyword evidence="3 10" id="KW-0662">Pyridine nucleotide biosynthesis</keyword>